<protein>
    <submittedName>
        <fullName evidence="1">Uncharacterized protein</fullName>
    </submittedName>
</protein>
<gene>
    <name evidence="1" type="ORF">PEVE_00018860</name>
</gene>
<proteinExistence type="predicted"/>
<accession>A0ABN8SAV7</accession>
<organism evidence="1 2">
    <name type="scientific">Porites evermanni</name>
    <dbReference type="NCBI Taxonomy" id="104178"/>
    <lineage>
        <taxon>Eukaryota</taxon>
        <taxon>Metazoa</taxon>
        <taxon>Cnidaria</taxon>
        <taxon>Anthozoa</taxon>
        <taxon>Hexacorallia</taxon>
        <taxon>Scleractinia</taxon>
        <taxon>Fungiina</taxon>
        <taxon>Poritidae</taxon>
        <taxon>Porites</taxon>
    </lineage>
</organism>
<reference evidence="1 2" key="1">
    <citation type="submission" date="2022-05" db="EMBL/GenBank/DDBJ databases">
        <authorList>
            <consortium name="Genoscope - CEA"/>
            <person name="William W."/>
        </authorList>
    </citation>
    <scope>NUCLEOTIDE SEQUENCE [LARGE SCALE GENOMIC DNA]</scope>
</reference>
<evidence type="ECO:0000313" key="1">
    <source>
        <dbReference type="EMBL" id="CAH3188851.1"/>
    </source>
</evidence>
<dbReference type="Proteomes" id="UP001159427">
    <property type="component" value="Unassembled WGS sequence"/>
</dbReference>
<dbReference type="EMBL" id="CALNXI010002552">
    <property type="protein sequence ID" value="CAH3188851.1"/>
    <property type="molecule type" value="Genomic_DNA"/>
</dbReference>
<comment type="caution">
    <text evidence="1">The sequence shown here is derived from an EMBL/GenBank/DDBJ whole genome shotgun (WGS) entry which is preliminary data.</text>
</comment>
<sequence length="100" mass="11645">MGRYLCSLDWPLLLSSLETGDELLCVFEQVIHTGLDLLMPVRKVRMNTRDAPWMTQHLEDLIRKRQQAFLNKGADSVQCKSEIRLTEKESFGEQSFMNQE</sequence>
<keyword evidence="2" id="KW-1185">Reference proteome</keyword>
<evidence type="ECO:0000313" key="2">
    <source>
        <dbReference type="Proteomes" id="UP001159427"/>
    </source>
</evidence>
<name>A0ABN8SAV7_9CNID</name>